<feature type="region of interest" description="Disordered" evidence="1">
    <location>
        <begin position="867"/>
        <end position="914"/>
    </location>
</feature>
<evidence type="ECO:0000313" key="3">
    <source>
        <dbReference type="Proteomes" id="UP000006906"/>
    </source>
</evidence>
<feature type="compositionally biased region" description="Low complexity" evidence="1">
    <location>
        <begin position="476"/>
        <end position="488"/>
    </location>
</feature>
<feature type="compositionally biased region" description="Low complexity" evidence="1">
    <location>
        <begin position="338"/>
        <end position="349"/>
    </location>
</feature>
<feature type="compositionally biased region" description="Low complexity" evidence="1">
    <location>
        <begin position="28"/>
        <end position="39"/>
    </location>
</feature>
<dbReference type="OMA" id="HESSAMD"/>
<protein>
    <submittedName>
        <fullName evidence="2">Uncharacterized protein</fullName>
    </submittedName>
</protein>
<name>A0A2K3DJD9_CHLRE</name>
<feature type="region of interest" description="Disordered" evidence="1">
    <location>
        <begin position="788"/>
        <end position="807"/>
    </location>
</feature>
<dbReference type="Gramene" id="PNW80638">
    <property type="protein sequence ID" value="PNW80638"/>
    <property type="gene ID" value="CHLRE_07g325717v5"/>
</dbReference>
<feature type="compositionally biased region" description="Pro residues" evidence="1">
    <location>
        <begin position="703"/>
        <end position="712"/>
    </location>
</feature>
<organism evidence="2 3">
    <name type="scientific">Chlamydomonas reinhardtii</name>
    <name type="common">Chlamydomonas smithii</name>
    <dbReference type="NCBI Taxonomy" id="3055"/>
    <lineage>
        <taxon>Eukaryota</taxon>
        <taxon>Viridiplantae</taxon>
        <taxon>Chlorophyta</taxon>
        <taxon>core chlorophytes</taxon>
        <taxon>Chlorophyceae</taxon>
        <taxon>CS clade</taxon>
        <taxon>Chlamydomonadales</taxon>
        <taxon>Chlamydomonadaceae</taxon>
        <taxon>Chlamydomonas</taxon>
    </lineage>
</organism>
<feature type="region of interest" description="Disordered" evidence="1">
    <location>
        <begin position="138"/>
        <end position="171"/>
    </location>
</feature>
<feature type="region of interest" description="Disordered" evidence="1">
    <location>
        <begin position="286"/>
        <end position="491"/>
    </location>
</feature>
<dbReference type="RefSeq" id="XP_042922615.1">
    <property type="nucleotide sequence ID" value="XM_043064048.1"/>
</dbReference>
<dbReference type="EMBL" id="CM008968">
    <property type="protein sequence ID" value="PNW80638.1"/>
    <property type="molecule type" value="Genomic_DNA"/>
</dbReference>
<evidence type="ECO:0000256" key="1">
    <source>
        <dbReference type="SAM" id="MobiDB-lite"/>
    </source>
</evidence>
<dbReference type="STRING" id="3055.A0A2K3DJD9"/>
<feature type="compositionally biased region" description="Low complexity" evidence="1">
    <location>
        <begin position="141"/>
        <end position="164"/>
    </location>
</feature>
<dbReference type="AlphaFoldDB" id="A0A2K3DJD9"/>
<proteinExistence type="predicted"/>
<accession>A0A2K3DJD9</accession>
<keyword evidence="3" id="KW-1185">Reference proteome</keyword>
<dbReference type="KEGG" id="cre:CHLRE_07g325717v5"/>
<gene>
    <name evidence="2" type="ORF">CHLRE_07g325717v5</name>
</gene>
<dbReference type="GeneID" id="66054004"/>
<feature type="region of interest" description="Disordered" evidence="1">
    <location>
        <begin position="1"/>
        <end position="73"/>
    </location>
</feature>
<reference evidence="2 3" key="1">
    <citation type="journal article" date="2007" name="Science">
        <title>The Chlamydomonas genome reveals the evolution of key animal and plant functions.</title>
        <authorList>
            <person name="Merchant S.S."/>
            <person name="Prochnik S.E."/>
            <person name="Vallon O."/>
            <person name="Harris E.H."/>
            <person name="Karpowicz S.J."/>
            <person name="Witman G.B."/>
            <person name="Terry A."/>
            <person name="Salamov A."/>
            <person name="Fritz-Laylin L.K."/>
            <person name="Marechal-Drouard L."/>
            <person name="Marshall W.F."/>
            <person name="Qu L.H."/>
            <person name="Nelson D.R."/>
            <person name="Sanderfoot A.A."/>
            <person name="Spalding M.H."/>
            <person name="Kapitonov V.V."/>
            <person name="Ren Q."/>
            <person name="Ferris P."/>
            <person name="Lindquist E."/>
            <person name="Shapiro H."/>
            <person name="Lucas S.M."/>
            <person name="Grimwood J."/>
            <person name="Schmutz J."/>
            <person name="Cardol P."/>
            <person name="Cerutti H."/>
            <person name="Chanfreau G."/>
            <person name="Chen C.L."/>
            <person name="Cognat V."/>
            <person name="Croft M.T."/>
            <person name="Dent R."/>
            <person name="Dutcher S."/>
            <person name="Fernandez E."/>
            <person name="Fukuzawa H."/>
            <person name="Gonzalez-Ballester D."/>
            <person name="Gonzalez-Halphen D."/>
            <person name="Hallmann A."/>
            <person name="Hanikenne M."/>
            <person name="Hippler M."/>
            <person name="Inwood W."/>
            <person name="Jabbari K."/>
            <person name="Kalanon M."/>
            <person name="Kuras R."/>
            <person name="Lefebvre P.A."/>
            <person name="Lemaire S.D."/>
            <person name="Lobanov A.V."/>
            <person name="Lohr M."/>
            <person name="Manuell A."/>
            <person name="Meier I."/>
            <person name="Mets L."/>
            <person name="Mittag M."/>
            <person name="Mittelmeier T."/>
            <person name="Moroney J.V."/>
            <person name="Moseley J."/>
            <person name="Napoli C."/>
            <person name="Nedelcu A.M."/>
            <person name="Niyogi K."/>
            <person name="Novoselov S.V."/>
            <person name="Paulsen I.T."/>
            <person name="Pazour G."/>
            <person name="Purton S."/>
            <person name="Ral J.P."/>
            <person name="Riano-Pachon D.M."/>
            <person name="Riekhof W."/>
            <person name="Rymarquis L."/>
            <person name="Schroda M."/>
            <person name="Stern D."/>
            <person name="Umen J."/>
            <person name="Willows R."/>
            <person name="Wilson N."/>
            <person name="Zimmer S.L."/>
            <person name="Allmer J."/>
            <person name="Balk J."/>
            <person name="Bisova K."/>
            <person name="Chen C.J."/>
            <person name="Elias M."/>
            <person name="Gendler K."/>
            <person name="Hauser C."/>
            <person name="Lamb M.R."/>
            <person name="Ledford H."/>
            <person name="Long J.C."/>
            <person name="Minagawa J."/>
            <person name="Page M.D."/>
            <person name="Pan J."/>
            <person name="Pootakham W."/>
            <person name="Roje S."/>
            <person name="Rose A."/>
            <person name="Stahlberg E."/>
            <person name="Terauchi A.M."/>
            <person name="Yang P."/>
            <person name="Ball S."/>
            <person name="Bowler C."/>
            <person name="Dieckmann C.L."/>
            <person name="Gladyshev V.N."/>
            <person name="Green P."/>
            <person name="Jorgensen R."/>
            <person name="Mayfield S."/>
            <person name="Mueller-Roeber B."/>
            <person name="Rajamani S."/>
            <person name="Sayre R.T."/>
            <person name="Brokstein P."/>
            <person name="Dubchak I."/>
            <person name="Goodstein D."/>
            <person name="Hornick L."/>
            <person name="Huang Y.W."/>
            <person name="Jhaveri J."/>
            <person name="Luo Y."/>
            <person name="Martinez D."/>
            <person name="Ngau W.C."/>
            <person name="Otillar B."/>
            <person name="Poliakov A."/>
            <person name="Porter A."/>
            <person name="Szajkowski L."/>
            <person name="Werner G."/>
            <person name="Zhou K."/>
            <person name="Grigoriev I.V."/>
            <person name="Rokhsar D.S."/>
            <person name="Grossman A.R."/>
        </authorList>
    </citation>
    <scope>NUCLEOTIDE SEQUENCE [LARGE SCALE GENOMIC DNA]</scope>
    <source>
        <strain evidence="3">CC-503</strain>
    </source>
</reference>
<feature type="region of interest" description="Disordered" evidence="1">
    <location>
        <begin position="651"/>
        <end position="745"/>
    </location>
</feature>
<dbReference type="InParanoid" id="A0A2K3DJD9"/>
<dbReference type="OrthoDB" id="545823at2759"/>
<sequence>MALIDHTSTHPVEWEDEAALDGPPPPGSGRASSTGTPTAIRASVMSSDTSFAAAGGPSGHADGPGSAQPYARAPSLRQAASFLRSSFSASARFLNRMGSANDPTSRSAAAGLPPTSKGPRESFIGSLLNAVGLGGGGHGRASGPAGAISPSGGSRSGPSVTGRSKLMTSPTRTLARLSSAAAMRAEIQNYSQFGDLRNDSFSQASTAKLRRRSSLTGSGIAGAADEALAAAAAMEAAAAASGGGGAAGLFRKLGSISLLRQSAPAPLSYSPSIRASAPGIVHNAEYGVNPASTPRDGAGSRHGSPLPTGRLARPSEGYSSHPPHQPPRYSHSGGPGLVGDSVSAVGSSGQYHSPAHMRLNAPSQLSRPAAAGVSPPASRPGTRGGSGGASPPGGMSCADHGYVAEAGGAGAPPPGALSRSGSLALRERPPTPKGRSPRNSVNGSPGRLGKVLGSFRLPDILTGGGSGRSVTERRNSVSGGTAVGAGSSFTRPSAPVDMSIGGATGPAAAAVAAARQYRLSSGGAGAAVRASGGSVTGGIPAMGPGGAAICAAAAKRAAALAAASGGSNSPSGGGPASAGPGGAGSGGSGTPMAVAASGVSMTAGAPRPSGSSVTGRAPGLLGGILKDFQTSMELDEEGAMAAVEAEFDRRFGNGGRATPTSGLLAPHSERTSPTHPMPGSRPQSARLSVHHSVSALPPQSQSPHPPSLPPVPIGGGVAPAGSDRGTPGQQPFVRRRSTLGDGCPASPLQLRSAAVALENHNSTGAGGAGLESILSSSYDAYGDVGFSARRPGSASQQSPGSPPHGLNARMRLASIRMSCAEGIVNAAPPGPGGGGAGVIRGGPAPAVVPGLVASPSVSQGGVIVLPPSEGAPGQLPQQPSPMMPAARPPSSGGGGVPVRLRSASGPSMAAGYGH</sequence>
<dbReference type="ExpressionAtlas" id="A0A2K3DJD9">
    <property type="expression patterns" value="baseline"/>
</dbReference>
<feature type="compositionally biased region" description="Gly residues" evidence="1">
    <location>
        <begin position="382"/>
        <end position="391"/>
    </location>
</feature>
<feature type="region of interest" description="Disordered" evidence="1">
    <location>
        <begin position="97"/>
        <end position="122"/>
    </location>
</feature>
<dbReference type="Proteomes" id="UP000006906">
    <property type="component" value="Chromosome 7"/>
</dbReference>
<feature type="region of interest" description="Disordered" evidence="1">
    <location>
        <begin position="563"/>
        <end position="590"/>
    </location>
</feature>
<feature type="compositionally biased region" description="Gly residues" evidence="1">
    <location>
        <begin position="571"/>
        <end position="589"/>
    </location>
</feature>
<evidence type="ECO:0000313" key="2">
    <source>
        <dbReference type="EMBL" id="PNW80638.1"/>
    </source>
</evidence>